<evidence type="ECO:0000313" key="1">
    <source>
        <dbReference type="EMBL" id="MBB5235644.1"/>
    </source>
</evidence>
<gene>
    <name evidence="1" type="ORF">HNQ09_003102</name>
</gene>
<comment type="caution">
    <text evidence="1">The sequence shown here is derived from an EMBL/GenBank/DDBJ whole genome shotgun (WGS) entry which is preliminary data.</text>
</comment>
<sequence>MTEERPTLYLAVHAAALWVVHAELQVVHVAPSGLIDFPNRSAFEITHLPGSPDVFSKSREFQVDLGELKRRQGDQVGHLYAVSIHSMPRSLQFLDGMVLQARAPGFETSVSMQLEDHAVLLGVWWQTRAGEWAFEYSGKVLDTMNATYQTIFLAGLYAERFADR</sequence>
<proteinExistence type="predicted"/>
<dbReference type="RefSeq" id="WP_184031064.1">
    <property type="nucleotide sequence ID" value="NZ_JACHFN010000014.1"/>
</dbReference>
<accession>A0A7W8GHA6</accession>
<dbReference type="AlphaFoldDB" id="A0A7W8GHA6"/>
<organism evidence="1 2">
    <name type="scientific">Deinococcus budaensis</name>
    <dbReference type="NCBI Taxonomy" id="1665626"/>
    <lineage>
        <taxon>Bacteria</taxon>
        <taxon>Thermotogati</taxon>
        <taxon>Deinococcota</taxon>
        <taxon>Deinococci</taxon>
        <taxon>Deinococcales</taxon>
        <taxon>Deinococcaceae</taxon>
        <taxon>Deinococcus</taxon>
    </lineage>
</organism>
<name>A0A7W8GHA6_9DEIO</name>
<reference evidence="1 2" key="1">
    <citation type="submission" date="2020-08" db="EMBL/GenBank/DDBJ databases">
        <title>Genomic Encyclopedia of Type Strains, Phase IV (KMG-IV): sequencing the most valuable type-strain genomes for metagenomic binning, comparative biology and taxonomic classification.</title>
        <authorList>
            <person name="Goeker M."/>
        </authorList>
    </citation>
    <scope>NUCLEOTIDE SEQUENCE [LARGE SCALE GENOMIC DNA]</scope>
    <source>
        <strain evidence="1 2">DSM 101791</strain>
    </source>
</reference>
<dbReference type="EMBL" id="JACHFN010000014">
    <property type="protein sequence ID" value="MBB5235644.1"/>
    <property type="molecule type" value="Genomic_DNA"/>
</dbReference>
<dbReference type="Proteomes" id="UP000525389">
    <property type="component" value="Unassembled WGS sequence"/>
</dbReference>
<evidence type="ECO:0000313" key="2">
    <source>
        <dbReference type="Proteomes" id="UP000525389"/>
    </source>
</evidence>
<keyword evidence="2" id="KW-1185">Reference proteome</keyword>
<protein>
    <submittedName>
        <fullName evidence="1">Uncharacterized protein</fullName>
    </submittedName>
</protein>